<keyword evidence="2 4" id="KW-0560">Oxidoreductase</keyword>
<dbReference type="EC" id="1.2.1.-" evidence="4"/>
<name>A0ABN2MLC8_9PSEU</name>
<evidence type="ECO:0000256" key="1">
    <source>
        <dbReference type="ARBA" id="ARBA00007406"/>
    </source>
</evidence>
<dbReference type="CDD" id="cd18126">
    <property type="entry name" value="GAPDH_I_C"/>
    <property type="match status" value="1"/>
</dbReference>
<sequence>MTVRVGVNGFGRIGRNFWRAVDAQRAAGTSDIEIVAVNDLTDNATLAHLLKYDSILGRLPYSVELKGDDEIVVDGKSIKALSFRDPAELPWKDLGVDVVVESTGFFTKREGASKHLDAGAKKVVISAPASGEDLTIVKGVNDAEYDGSQSIISNASCTTNCLAPLAKVLDDLLGIEKGLMTTIHAYTQDQNLQDGPHSDLRRARAAAINIVPTSTGAAKAISLVLPHLKGKLDGYALRVPIPTGSATDLTVEVRKEASAAEINAAYKAAAESGPLQGILKYTEDPIVSSDIVTDPHSTIFDAGLTKVIGNQVKVVGWYDNEWGYSNRLADITALVASKL</sequence>
<dbReference type="InterPro" id="IPR006424">
    <property type="entry name" value="Glyceraldehyde-3-P_DH_1"/>
</dbReference>
<dbReference type="InterPro" id="IPR020831">
    <property type="entry name" value="GlycerAld/Erythrose_P_DH"/>
</dbReference>
<dbReference type="CDD" id="cd05214">
    <property type="entry name" value="GAPDH_I_N"/>
    <property type="match status" value="1"/>
</dbReference>
<dbReference type="InterPro" id="IPR020829">
    <property type="entry name" value="GlycerAld_3-P_DH_cat"/>
</dbReference>
<dbReference type="Pfam" id="PF02800">
    <property type="entry name" value="Gp_dh_C"/>
    <property type="match status" value="1"/>
</dbReference>
<dbReference type="SUPFAM" id="SSF55347">
    <property type="entry name" value="Glyceraldehyde-3-phosphate dehydrogenase-like, C-terminal domain"/>
    <property type="match status" value="1"/>
</dbReference>
<evidence type="ECO:0000256" key="2">
    <source>
        <dbReference type="ARBA" id="ARBA00023002"/>
    </source>
</evidence>
<dbReference type="PROSITE" id="PS00071">
    <property type="entry name" value="GAPDH"/>
    <property type="match status" value="1"/>
</dbReference>
<proteinExistence type="inferred from homology"/>
<comment type="caution">
    <text evidence="6">The sequence shown here is derived from an EMBL/GenBank/DDBJ whole genome shotgun (WGS) entry which is preliminary data.</text>
</comment>
<dbReference type="InterPro" id="IPR036291">
    <property type="entry name" value="NAD(P)-bd_dom_sf"/>
</dbReference>
<dbReference type="NCBIfam" id="TIGR01534">
    <property type="entry name" value="GAPDH-I"/>
    <property type="match status" value="1"/>
</dbReference>
<dbReference type="SUPFAM" id="SSF51735">
    <property type="entry name" value="NAD(P)-binding Rossmann-fold domains"/>
    <property type="match status" value="1"/>
</dbReference>
<dbReference type="Pfam" id="PF00044">
    <property type="entry name" value="Gp_dh_N"/>
    <property type="match status" value="1"/>
</dbReference>
<accession>A0ABN2MLC8</accession>
<organism evidence="6 7">
    <name type="scientific">Pseudonocardia ailaonensis</name>
    <dbReference type="NCBI Taxonomy" id="367279"/>
    <lineage>
        <taxon>Bacteria</taxon>
        <taxon>Bacillati</taxon>
        <taxon>Actinomycetota</taxon>
        <taxon>Actinomycetes</taxon>
        <taxon>Pseudonocardiales</taxon>
        <taxon>Pseudonocardiaceae</taxon>
        <taxon>Pseudonocardia</taxon>
    </lineage>
</organism>
<evidence type="ECO:0000256" key="3">
    <source>
        <dbReference type="RuleBase" id="RU000397"/>
    </source>
</evidence>
<gene>
    <name evidence="6" type="primary">gap</name>
    <name evidence="6" type="ORF">GCM10009836_06260</name>
</gene>
<feature type="domain" description="Glyceraldehyde 3-phosphate dehydrogenase NAD(P) binding" evidence="5">
    <location>
        <begin position="3"/>
        <end position="157"/>
    </location>
</feature>
<evidence type="ECO:0000313" key="6">
    <source>
        <dbReference type="EMBL" id="GAA1831031.1"/>
    </source>
</evidence>
<dbReference type="InterPro" id="IPR020828">
    <property type="entry name" value="GlycerAld_3-P_DH_NAD(P)-bd"/>
</dbReference>
<dbReference type="InterPro" id="IPR020830">
    <property type="entry name" value="GlycerAld_3-P_DH_AS"/>
</dbReference>
<evidence type="ECO:0000259" key="5">
    <source>
        <dbReference type="SMART" id="SM00846"/>
    </source>
</evidence>
<dbReference type="PRINTS" id="PR00078">
    <property type="entry name" value="G3PDHDRGNASE"/>
</dbReference>
<protein>
    <recommendedName>
        <fullName evidence="4">Glyceraldehyde-3-phosphate dehydrogenase</fullName>
        <ecNumber evidence="4">1.2.1.-</ecNumber>
    </recommendedName>
</protein>
<dbReference type="Gene3D" id="3.40.50.720">
    <property type="entry name" value="NAD(P)-binding Rossmann-like Domain"/>
    <property type="match status" value="1"/>
</dbReference>
<reference evidence="6 7" key="1">
    <citation type="journal article" date="2019" name="Int. J. Syst. Evol. Microbiol.">
        <title>The Global Catalogue of Microorganisms (GCM) 10K type strain sequencing project: providing services to taxonomists for standard genome sequencing and annotation.</title>
        <authorList>
            <consortium name="The Broad Institute Genomics Platform"/>
            <consortium name="The Broad Institute Genome Sequencing Center for Infectious Disease"/>
            <person name="Wu L."/>
            <person name="Ma J."/>
        </authorList>
    </citation>
    <scope>NUCLEOTIDE SEQUENCE [LARGE SCALE GENOMIC DNA]</scope>
    <source>
        <strain evidence="6 7">JCM 16009</strain>
    </source>
</reference>
<dbReference type="PIRSF" id="PIRSF000149">
    <property type="entry name" value="GAP_DH"/>
    <property type="match status" value="1"/>
</dbReference>
<dbReference type="Gene3D" id="3.30.360.10">
    <property type="entry name" value="Dihydrodipicolinate Reductase, domain 2"/>
    <property type="match status" value="1"/>
</dbReference>
<dbReference type="EMBL" id="BAAAQK010000003">
    <property type="protein sequence ID" value="GAA1831031.1"/>
    <property type="molecule type" value="Genomic_DNA"/>
</dbReference>
<dbReference type="RefSeq" id="WP_344412121.1">
    <property type="nucleotide sequence ID" value="NZ_BAAAQK010000003.1"/>
</dbReference>
<dbReference type="SMART" id="SM00846">
    <property type="entry name" value="Gp_dh_N"/>
    <property type="match status" value="1"/>
</dbReference>
<keyword evidence="7" id="KW-1185">Reference proteome</keyword>
<comment type="similarity">
    <text evidence="1 3">Belongs to the glyceraldehyde-3-phosphate dehydrogenase family.</text>
</comment>
<dbReference type="PANTHER" id="PTHR43148">
    <property type="entry name" value="GLYCERALDEHYDE-3-PHOSPHATE DEHYDROGENASE 2"/>
    <property type="match status" value="1"/>
</dbReference>
<evidence type="ECO:0000256" key="4">
    <source>
        <dbReference type="RuleBase" id="RU361160"/>
    </source>
</evidence>
<dbReference type="Proteomes" id="UP001500449">
    <property type="component" value="Unassembled WGS sequence"/>
</dbReference>
<evidence type="ECO:0000313" key="7">
    <source>
        <dbReference type="Proteomes" id="UP001500449"/>
    </source>
</evidence>